<dbReference type="InterPro" id="IPR001509">
    <property type="entry name" value="Epimerase_deHydtase"/>
</dbReference>
<dbReference type="Proteomes" id="UP001501410">
    <property type="component" value="Unassembled WGS sequence"/>
</dbReference>
<dbReference type="Gene3D" id="3.40.50.720">
    <property type="entry name" value="NAD(P)-binding Rossmann-like Domain"/>
    <property type="match status" value="1"/>
</dbReference>
<comment type="cofactor">
    <cofactor evidence="1">
        <name>NAD(+)</name>
        <dbReference type="ChEBI" id="CHEBI:57540"/>
    </cofactor>
</comment>
<dbReference type="PANTHER" id="PTHR43078">
    <property type="entry name" value="UDP-GLUCURONIC ACID DECARBOXYLASE-RELATED"/>
    <property type="match status" value="1"/>
</dbReference>
<feature type="domain" description="NAD-dependent epimerase/dehydratase" evidence="5">
    <location>
        <begin position="4"/>
        <end position="238"/>
    </location>
</feature>
<keyword evidence="7" id="KW-1185">Reference proteome</keyword>
<accession>A0ABP8MPA4</accession>
<evidence type="ECO:0000259" key="5">
    <source>
        <dbReference type="Pfam" id="PF01370"/>
    </source>
</evidence>
<evidence type="ECO:0000256" key="1">
    <source>
        <dbReference type="ARBA" id="ARBA00001911"/>
    </source>
</evidence>
<gene>
    <name evidence="6" type="ORF">GCM10023092_12390</name>
</gene>
<keyword evidence="2" id="KW-0210">Decarboxylase</keyword>
<organism evidence="6 7">
    <name type="scientific">Rurimicrobium arvi</name>
    <dbReference type="NCBI Taxonomy" id="2049916"/>
    <lineage>
        <taxon>Bacteria</taxon>
        <taxon>Pseudomonadati</taxon>
        <taxon>Bacteroidota</taxon>
        <taxon>Chitinophagia</taxon>
        <taxon>Chitinophagales</taxon>
        <taxon>Chitinophagaceae</taxon>
        <taxon>Rurimicrobium</taxon>
    </lineage>
</organism>
<dbReference type="PANTHER" id="PTHR43078:SF6">
    <property type="entry name" value="UDP-GLUCURONIC ACID DECARBOXYLASE 1"/>
    <property type="match status" value="1"/>
</dbReference>
<name>A0ABP8MPA4_9BACT</name>
<evidence type="ECO:0000313" key="7">
    <source>
        <dbReference type="Proteomes" id="UP001501410"/>
    </source>
</evidence>
<dbReference type="Pfam" id="PF01370">
    <property type="entry name" value="Epimerase"/>
    <property type="match status" value="1"/>
</dbReference>
<protein>
    <submittedName>
        <fullName evidence="6">NAD-dependent epimerase/dehydratase family protein</fullName>
    </submittedName>
</protein>
<dbReference type="RefSeq" id="WP_344824062.1">
    <property type="nucleotide sequence ID" value="NZ_BAABEZ010000018.1"/>
</dbReference>
<evidence type="ECO:0000313" key="6">
    <source>
        <dbReference type="EMBL" id="GAA4452843.1"/>
    </source>
</evidence>
<dbReference type="InterPro" id="IPR036291">
    <property type="entry name" value="NAD(P)-bd_dom_sf"/>
</dbReference>
<proteinExistence type="predicted"/>
<dbReference type="EMBL" id="BAABEZ010000018">
    <property type="protein sequence ID" value="GAA4452843.1"/>
    <property type="molecule type" value="Genomic_DNA"/>
</dbReference>
<sequence>MVKVLITGGAGFIPSSMADRILALGGHEVVLVDNLLTGNMDNVPVHPNATFIKCDVNNYNDIAAVMTSYKFDYVFHYAAVVGVLRTLDNPVMVLRDVEGIRNVLDLSKNTGVKRVFYSSSSEVYGEPVVLPQHEYTTPLNSRLPYAVVKNIGECFCRSYHQEYNLDYTIFRFFNTYGPKQSPDFVMSKFLHAALAGKDITIYGDGSQSRTFCYIDDNIDACLRTMLDDQYKNDVYNIGSDIIITIKELAETIIELTGSSSKIVYLPPLKDGDMTRRQPDNNRMRELIGRDLLPYKEGIRKVLDAWNKKQ</sequence>
<keyword evidence="3" id="KW-0520">NAD</keyword>
<comment type="caution">
    <text evidence="6">The sequence shown here is derived from an EMBL/GenBank/DDBJ whole genome shotgun (WGS) entry which is preliminary data.</text>
</comment>
<keyword evidence="4" id="KW-0456">Lyase</keyword>
<evidence type="ECO:0000256" key="3">
    <source>
        <dbReference type="ARBA" id="ARBA00023027"/>
    </source>
</evidence>
<evidence type="ECO:0000256" key="2">
    <source>
        <dbReference type="ARBA" id="ARBA00022793"/>
    </source>
</evidence>
<dbReference type="SUPFAM" id="SSF51735">
    <property type="entry name" value="NAD(P)-binding Rossmann-fold domains"/>
    <property type="match status" value="1"/>
</dbReference>
<dbReference type="InterPro" id="IPR044516">
    <property type="entry name" value="UXS-like"/>
</dbReference>
<evidence type="ECO:0000256" key="4">
    <source>
        <dbReference type="ARBA" id="ARBA00023239"/>
    </source>
</evidence>
<reference evidence="7" key="1">
    <citation type="journal article" date="2019" name="Int. J. Syst. Evol. Microbiol.">
        <title>The Global Catalogue of Microorganisms (GCM) 10K type strain sequencing project: providing services to taxonomists for standard genome sequencing and annotation.</title>
        <authorList>
            <consortium name="The Broad Institute Genomics Platform"/>
            <consortium name="The Broad Institute Genome Sequencing Center for Infectious Disease"/>
            <person name="Wu L."/>
            <person name="Ma J."/>
        </authorList>
    </citation>
    <scope>NUCLEOTIDE SEQUENCE [LARGE SCALE GENOMIC DNA]</scope>
    <source>
        <strain evidence="7">JCM 31921</strain>
    </source>
</reference>